<keyword evidence="5 9" id="KW-1133">Transmembrane helix</keyword>
<evidence type="ECO:0000256" key="9">
    <source>
        <dbReference type="SAM" id="Phobius"/>
    </source>
</evidence>
<dbReference type="PANTHER" id="PTHR10283:SF82">
    <property type="entry name" value="SOLUTE CARRIER FAMILY 13 MEMBER 2"/>
    <property type="match status" value="1"/>
</dbReference>
<feature type="transmembrane region" description="Helical" evidence="9">
    <location>
        <begin position="333"/>
        <end position="357"/>
    </location>
</feature>
<evidence type="ECO:0000256" key="4">
    <source>
        <dbReference type="ARBA" id="ARBA00022692"/>
    </source>
</evidence>
<keyword evidence="11" id="KW-1185">Reference proteome</keyword>
<feature type="transmembrane region" description="Helical" evidence="9">
    <location>
        <begin position="48"/>
        <end position="65"/>
    </location>
</feature>
<feature type="transmembrane region" description="Helical" evidence="9">
    <location>
        <begin position="185"/>
        <end position="207"/>
    </location>
</feature>
<dbReference type="PANTHER" id="PTHR10283">
    <property type="entry name" value="SOLUTE CARRIER FAMILY 13 MEMBER"/>
    <property type="match status" value="1"/>
</dbReference>
<reference evidence="10 11" key="1">
    <citation type="journal article" date="2019" name="Int. J. Syst. Evol. Microbiol.">
        <title>The Global Catalogue of Microorganisms (GCM) 10K type strain sequencing project: providing services to taxonomists for standard genome sequencing and annotation.</title>
        <authorList>
            <consortium name="The Broad Institute Genomics Platform"/>
            <consortium name="The Broad Institute Genome Sequencing Center for Infectious Disease"/>
            <person name="Wu L."/>
            <person name="Ma J."/>
        </authorList>
    </citation>
    <scope>NUCLEOTIDE SEQUENCE [LARGE SCALE GENOMIC DNA]</scope>
    <source>
        <strain evidence="10 11">JCM 14546</strain>
    </source>
</reference>
<comment type="similarity">
    <text evidence="2">Belongs to the SLC13A/DASS transporter (TC 2.A.47) family. NADC subfamily.</text>
</comment>
<feature type="transmembrane region" description="Helical" evidence="9">
    <location>
        <begin position="431"/>
        <end position="454"/>
    </location>
</feature>
<accession>A0ABN2TB65</accession>
<feature type="compositionally biased region" description="Pro residues" evidence="8">
    <location>
        <begin position="9"/>
        <end position="24"/>
    </location>
</feature>
<evidence type="ECO:0000256" key="8">
    <source>
        <dbReference type="SAM" id="MobiDB-lite"/>
    </source>
</evidence>
<evidence type="ECO:0000256" key="2">
    <source>
        <dbReference type="ARBA" id="ARBA00006772"/>
    </source>
</evidence>
<evidence type="ECO:0000313" key="10">
    <source>
        <dbReference type="EMBL" id="GAA2002197.1"/>
    </source>
</evidence>
<name>A0ABN2TB65_9MICO</name>
<dbReference type="NCBIfam" id="TIGR00785">
    <property type="entry name" value="dass"/>
    <property type="match status" value="1"/>
</dbReference>
<keyword evidence="4 9" id="KW-0812">Transmembrane</keyword>
<feature type="transmembrane region" description="Helical" evidence="9">
    <location>
        <begin position="369"/>
        <end position="387"/>
    </location>
</feature>
<dbReference type="RefSeq" id="WP_344307267.1">
    <property type="nucleotide sequence ID" value="NZ_BAAANO010000008.1"/>
</dbReference>
<feature type="region of interest" description="Disordered" evidence="8">
    <location>
        <begin position="1"/>
        <end position="36"/>
    </location>
</feature>
<feature type="transmembrane region" description="Helical" evidence="9">
    <location>
        <begin position="96"/>
        <end position="114"/>
    </location>
</feature>
<evidence type="ECO:0000256" key="7">
    <source>
        <dbReference type="ARBA" id="ARBA00031174"/>
    </source>
</evidence>
<feature type="transmembrane region" description="Helical" evidence="9">
    <location>
        <begin position="134"/>
        <end position="151"/>
    </location>
</feature>
<gene>
    <name evidence="10" type="ORF">GCM10009755_08460</name>
</gene>
<dbReference type="Pfam" id="PF00939">
    <property type="entry name" value="Na_sulph_symp"/>
    <property type="match status" value="1"/>
</dbReference>
<keyword evidence="6 9" id="KW-0472">Membrane</keyword>
<dbReference type="InterPro" id="IPR001898">
    <property type="entry name" value="SLC13A/DASS"/>
</dbReference>
<feature type="transmembrane region" description="Helical" evidence="9">
    <location>
        <begin position="525"/>
        <end position="548"/>
    </location>
</feature>
<feature type="transmembrane region" description="Helical" evidence="9">
    <location>
        <begin position="399"/>
        <end position="419"/>
    </location>
</feature>
<dbReference type="EMBL" id="BAAANO010000008">
    <property type="protein sequence ID" value="GAA2002197.1"/>
    <property type="molecule type" value="Genomic_DNA"/>
</dbReference>
<organism evidence="10 11">
    <name type="scientific">Brevibacterium samyangense</name>
    <dbReference type="NCBI Taxonomy" id="366888"/>
    <lineage>
        <taxon>Bacteria</taxon>
        <taxon>Bacillati</taxon>
        <taxon>Actinomycetota</taxon>
        <taxon>Actinomycetes</taxon>
        <taxon>Micrococcales</taxon>
        <taxon>Brevibacteriaceae</taxon>
        <taxon>Brevibacterium</taxon>
    </lineage>
</organism>
<proteinExistence type="inferred from homology"/>
<feature type="transmembrane region" description="Helical" evidence="9">
    <location>
        <begin position="158"/>
        <end position="179"/>
    </location>
</feature>
<comment type="caution">
    <text evidence="10">The sequence shown here is derived from an EMBL/GenBank/DDBJ whole genome shotgun (WGS) entry which is preliminary data.</text>
</comment>
<protein>
    <recommendedName>
        <fullName evidence="3">Sodium-dependent dicarboxylate transporter SdcS</fullName>
    </recommendedName>
    <alternativeName>
        <fullName evidence="7">Na(+)/dicarboxylate symporter</fullName>
    </alternativeName>
</protein>
<feature type="transmembrane region" description="Helical" evidence="9">
    <location>
        <begin position="285"/>
        <end position="312"/>
    </location>
</feature>
<dbReference type="Proteomes" id="UP001500755">
    <property type="component" value="Unassembled WGS sequence"/>
</dbReference>
<evidence type="ECO:0000256" key="3">
    <source>
        <dbReference type="ARBA" id="ARBA00020150"/>
    </source>
</evidence>
<evidence type="ECO:0000256" key="1">
    <source>
        <dbReference type="ARBA" id="ARBA00004141"/>
    </source>
</evidence>
<comment type="subcellular location">
    <subcellularLocation>
        <location evidence="1">Membrane</location>
        <topology evidence="1">Multi-pass membrane protein</topology>
    </subcellularLocation>
</comment>
<evidence type="ECO:0000256" key="6">
    <source>
        <dbReference type="ARBA" id="ARBA00023136"/>
    </source>
</evidence>
<evidence type="ECO:0000256" key="5">
    <source>
        <dbReference type="ARBA" id="ARBA00022989"/>
    </source>
</evidence>
<feature type="transmembrane region" description="Helical" evidence="9">
    <location>
        <begin position="244"/>
        <end position="265"/>
    </location>
</feature>
<sequence length="551" mass="57199">MSLNDPTTAPTPEPEAGRPVPPEPGEVGGRSPGESEPAFPARAVRIRWTGFAAGLVLAALLYLVMPAEVPQAARVTAAVAGLMAVWWMTEAVPIPATALVPLVAFPVLVPLIPGEEEDVEVTVTSIGASYGQDTIFLFMGGFLIALAMQRWNLHRRIALVVLSLMGDRTDFMIAGFMLATGFLSMWVSNTATAVLMLPIGLSVLLLVNEAMEKAGTDGAAAAGTTGSASAEDVKAAVLKSRFGTALMLGIAYAASVGSLGTIIGTPPNTLLVGYLQETHDITIGFGQWMLVGVPLAAVMLVITWFLLVKVLFKPEVTHVPGGRDLIRKELAALGPVSTGERLVLAVFVLAALAWVIVPTVFEEPPISDAGIGLVAGLLLFLLPAGAARGVRLLDWESAVRLPWGVLLLFGGGLALSSMFTKSGLTDWIGEVSQGLGALPVVLLVVIVTAGIIFLTEITSNTATAATFLPVIGGVAMGIGADPLLLTVPVAIAATCAFMLPVATPPNAVAYGTGYVTIGQMIRGGLWLNIIGVVLITLVTLTLGVWVLGIQL</sequence>
<evidence type="ECO:0000313" key="11">
    <source>
        <dbReference type="Proteomes" id="UP001500755"/>
    </source>
</evidence>